<organism evidence="1 2">
    <name type="scientific">Stephania yunnanensis</name>
    <dbReference type="NCBI Taxonomy" id="152371"/>
    <lineage>
        <taxon>Eukaryota</taxon>
        <taxon>Viridiplantae</taxon>
        <taxon>Streptophyta</taxon>
        <taxon>Embryophyta</taxon>
        <taxon>Tracheophyta</taxon>
        <taxon>Spermatophyta</taxon>
        <taxon>Magnoliopsida</taxon>
        <taxon>Ranunculales</taxon>
        <taxon>Menispermaceae</taxon>
        <taxon>Menispermoideae</taxon>
        <taxon>Cissampelideae</taxon>
        <taxon>Stephania</taxon>
    </lineage>
</organism>
<gene>
    <name evidence="1" type="ORF">Syun_023499</name>
</gene>
<sequence>MGFEYLDVGKIVYESIRSAITTKKNDELPFLLMITAFCRVDQVNMVGLDIDVLLEKTITDEFIERYKNVNGYEDIKDERERLGIPPLRPYCELPVPKGLIRMDDDDNATFK</sequence>
<protein>
    <submittedName>
        <fullName evidence="1">Uncharacterized protein</fullName>
    </submittedName>
</protein>
<keyword evidence="2" id="KW-1185">Reference proteome</keyword>
<reference evidence="1 2" key="1">
    <citation type="submission" date="2024-01" db="EMBL/GenBank/DDBJ databases">
        <title>Genome assemblies of Stephania.</title>
        <authorList>
            <person name="Yang L."/>
        </authorList>
    </citation>
    <scope>NUCLEOTIDE SEQUENCE [LARGE SCALE GENOMIC DNA]</scope>
    <source>
        <strain evidence="1">YNDBR</strain>
        <tissue evidence="1">Leaf</tissue>
    </source>
</reference>
<evidence type="ECO:0000313" key="2">
    <source>
        <dbReference type="Proteomes" id="UP001420932"/>
    </source>
</evidence>
<name>A0AAP0HZN0_9MAGN</name>
<dbReference type="AlphaFoldDB" id="A0AAP0HZN0"/>
<evidence type="ECO:0000313" key="1">
    <source>
        <dbReference type="EMBL" id="KAK9107488.1"/>
    </source>
</evidence>
<dbReference type="Proteomes" id="UP001420932">
    <property type="component" value="Unassembled WGS sequence"/>
</dbReference>
<accession>A0AAP0HZN0</accession>
<comment type="caution">
    <text evidence="1">The sequence shown here is derived from an EMBL/GenBank/DDBJ whole genome shotgun (WGS) entry which is preliminary data.</text>
</comment>
<proteinExistence type="predicted"/>
<dbReference type="EMBL" id="JBBNAF010000010">
    <property type="protein sequence ID" value="KAK9107488.1"/>
    <property type="molecule type" value="Genomic_DNA"/>
</dbReference>